<dbReference type="Proteomes" id="UP000313645">
    <property type="component" value="Unassembled WGS sequence"/>
</dbReference>
<dbReference type="InterPro" id="IPR036513">
    <property type="entry name" value="STAS_dom_sf"/>
</dbReference>
<organism evidence="2 3">
    <name type="scientific">Marinobacter halodurans</name>
    <dbReference type="NCBI Taxonomy" id="2528979"/>
    <lineage>
        <taxon>Bacteria</taxon>
        <taxon>Pseudomonadati</taxon>
        <taxon>Pseudomonadota</taxon>
        <taxon>Gammaproteobacteria</taxon>
        <taxon>Pseudomonadales</taxon>
        <taxon>Marinobacteraceae</taxon>
        <taxon>Marinobacter</taxon>
    </lineage>
</organism>
<evidence type="ECO:0000313" key="2">
    <source>
        <dbReference type="EMBL" id="TBW56799.1"/>
    </source>
</evidence>
<dbReference type="RefSeq" id="WP_131480637.1">
    <property type="nucleotide sequence ID" value="NZ_SJDL01000009.1"/>
</dbReference>
<sequence length="107" mass="11179">MTSVQSVNMAGDAVSGSIFQLTSAQLDRDVLALRKQGEAFLAEQGGGECSIDLAGIDRASSVLVSLMLCWKRKADQQGVALGFAGVSDRLVELARMGNVADYLGLTG</sequence>
<evidence type="ECO:0000313" key="3">
    <source>
        <dbReference type="Proteomes" id="UP000313645"/>
    </source>
</evidence>
<proteinExistence type="predicted"/>
<protein>
    <submittedName>
        <fullName evidence="2">STAS domain-containing protein</fullName>
    </submittedName>
</protein>
<dbReference type="Pfam" id="PF13466">
    <property type="entry name" value="STAS_2"/>
    <property type="match status" value="1"/>
</dbReference>
<feature type="domain" description="MlaB-like STAS" evidence="1">
    <location>
        <begin position="28"/>
        <end position="98"/>
    </location>
</feature>
<gene>
    <name evidence="2" type="ORF">EZI54_07555</name>
</gene>
<comment type="caution">
    <text evidence="2">The sequence shown here is derived from an EMBL/GenBank/DDBJ whole genome shotgun (WGS) entry which is preliminary data.</text>
</comment>
<dbReference type="EMBL" id="SJDL01000009">
    <property type="protein sequence ID" value="TBW56799.1"/>
    <property type="molecule type" value="Genomic_DNA"/>
</dbReference>
<accession>A0ABY1ZPN8</accession>
<keyword evidence="3" id="KW-1185">Reference proteome</keyword>
<dbReference type="Gene3D" id="3.30.750.24">
    <property type="entry name" value="STAS domain"/>
    <property type="match status" value="1"/>
</dbReference>
<reference evidence="2 3" key="1">
    <citation type="submission" date="2019-02" db="EMBL/GenBank/DDBJ databases">
        <title>Marinobacter halodurans sp. nov., a marine bacterium isolated from sea tidal flat.</title>
        <authorList>
            <person name="Yoo Y."/>
            <person name="Lee D.W."/>
            <person name="Kim B.S."/>
            <person name="Kim J.-J."/>
        </authorList>
    </citation>
    <scope>NUCLEOTIDE SEQUENCE [LARGE SCALE GENOMIC DNA]</scope>
    <source>
        <strain evidence="2 3">YJ-S3-2</strain>
    </source>
</reference>
<name>A0ABY1ZPN8_9GAMM</name>
<dbReference type="SUPFAM" id="SSF52091">
    <property type="entry name" value="SpoIIaa-like"/>
    <property type="match status" value="1"/>
</dbReference>
<evidence type="ECO:0000259" key="1">
    <source>
        <dbReference type="Pfam" id="PF13466"/>
    </source>
</evidence>
<dbReference type="InterPro" id="IPR058548">
    <property type="entry name" value="MlaB-like_STAS"/>
</dbReference>